<gene>
    <name evidence="1" type="ORF">L6452_32461</name>
</gene>
<keyword evidence="2" id="KW-1185">Reference proteome</keyword>
<accession>A0ACB8Z5S2</accession>
<protein>
    <submittedName>
        <fullName evidence="1">Uncharacterized protein</fullName>
    </submittedName>
</protein>
<reference evidence="2" key="1">
    <citation type="journal article" date="2022" name="Mol. Ecol. Resour.">
        <title>The genomes of chicory, endive, great burdock and yacon provide insights into Asteraceae palaeo-polyploidization history and plant inulin production.</title>
        <authorList>
            <person name="Fan W."/>
            <person name="Wang S."/>
            <person name="Wang H."/>
            <person name="Wang A."/>
            <person name="Jiang F."/>
            <person name="Liu H."/>
            <person name="Zhao H."/>
            <person name="Xu D."/>
            <person name="Zhang Y."/>
        </authorList>
    </citation>
    <scope>NUCLEOTIDE SEQUENCE [LARGE SCALE GENOMIC DNA]</scope>
    <source>
        <strain evidence="2">cv. Niubang</strain>
    </source>
</reference>
<proteinExistence type="predicted"/>
<evidence type="ECO:0000313" key="1">
    <source>
        <dbReference type="EMBL" id="KAI3692640.1"/>
    </source>
</evidence>
<name>A0ACB8Z5S2_ARCLA</name>
<organism evidence="1 2">
    <name type="scientific">Arctium lappa</name>
    <name type="common">Greater burdock</name>
    <name type="synonym">Lappa major</name>
    <dbReference type="NCBI Taxonomy" id="4217"/>
    <lineage>
        <taxon>Eukaryota</taxon>
        <taxon>Viridiplantae</taxon>
        <taxon>Streptophyta</taxon>
        <taxon>Embryophyta</taxon>
        <taxon>Tracheophyta</taxon>
        <taxon>Spermatophyta</taxon>
        <taxon>Magnoliopsida</taxon>
        <taxon>eudicotyledons</taxon>
        <taxon>Gunneridae</taxon>
        <taxon>Pentapetalae</taxon>
        <taxon>asterids</taxon>
        <taxon>campanulids</taxon>
        <taxon>Asterales</taxon>
        <taxon>Asteraceae</taxon>
        <taxon>Carduoideae</taxon>
        <taxon>Cardueae</taxon>
        <taxon>Arctiinae</taxon>
        <taxon>Arctium</taxon>
    </lineage>
</organism>
<comment type="caution">
    <text evidence="1">The sequence shown here is derived from an EMBL/GenBank/DDBJ whole genome shotgun (WGS) entry which is preliminary data.</text>
</comment>
<dbReference type="Proteomes" id="UP001055879">
    <property type="component" value="Linkage Group LG11"/>
</dbReference>
<evidence type="ECO:0000313" key="2">
    <source>
        <dbReference type="Proteomes" id="UP001055879"/>
    </source>
</evidence>
<sequence>MDCNREEALRAKQMAERKMENKDFTGALKIAVKAQQLYPDLENVSQMILVCEVHCSAEKKSFGSDKDWYGILKIETDADDLAIKKQYRKLALVLHPDKNKFSGSADAFKLIGEAQRVLLDRDRRMIHDSKRRAFGNISTPSWIPKQPSRQSNVHQHPWNQSNFQGHSVNQNNFTGGRSGNFQFSQQRAQTGNRSTFWTVCPFCSVRYQFYRDDVLNKVIHCQSCKKSFTAYELNVQGAAQSHQVPVFPQQNKVPSKSTEGTHNSNFTTKPVFGRQEKEPPKAHGNVNRKRKKKVEESSSESSDNESSSESEEEDVEEHSESSDNESSTGLENKFVPKTVDKNPANEEFGEQPRRSSRPKRNVSYKENVNENDDDATHSNQAKKDPSSEDTFWKAEVTKVVKETQQDNEESHCVPNVDDKVSDEEEQEPEVYECPDPEFSDFEKERKEESFAAGQIWAVYDNDDAMPRFYAYIRRVVSSPEFNLQITWLKAVPGNTDEKEWVEEELPVSCGKFKRGKNDTAEDLPMFSHLVTWEEAKKGLFNIFPRKGETWALFRNWSIKWSSDGTRNYEYEFVEILSDYADNVGVRVSYLEKVKGFTCLFNAKEDGLLIPASDKYRFSHMVPSCRMSGVEREGVPKGSYELDPASLPASAFEQVIL</sequence>
<reference evidence="1 2" key="2">
    <citation type="journal article" date="2022" name="Mol. Ecol. Resour.">
        <title>The genomes of chicory, endive, great burdock and yacon provide insights into Asteraceae paleo-polyploidization history and plant inulin production.</title>
        <authorList>
            <person name="Fan W."/>
            <person name="Wang S."/>
            <person name="Wang H."/>
            <person name="Wang A."/>
            <person name="Jiang F."/>
            <person name="Liu H."/>
            <person name="Zhao H."/>
            <person name="Xu D."/>
            <person name="Zhang Y."/>
        </authorList>
    </citation>
    <scope>NUCLEOTIDE SEQUENCE [LARGE SCALE GENOMIC DNA]</scope>
    <source>
        <strain evidence="2">cv. Niubang</strain>
    </source>
</reference>
<dbReference type="EMBL" id="CM042057">
    <property type="protein sequence ID" value="KAI3692640.1"/>
    <property type="molecule type" value="Genomic_DNA"/>
</dbReference>